<dbReference type="PANTHER" id="PTHR24232:SF107">
    <property type="entry name" value="HYDROXYCARBOXYLIC ACID RECEPTOR 2-LIKE"/>
    <property type="match status" value="1"/>
</dbReference>
<feature type="transmembrane region" description="Helical" evidence="9">
    <location>
        <begin position="136"/>
        <end position="157"/>
    </location>
</feature>
<dbReference type="GO" id="GO:0035025">
    <property type="term" value="P:positive regulation of Rho protein signal transduction"/>
    <property type="evidence" value="ECO:0007669"/>
    <property type="project" value="TreeGrafter"/>
</dbReference>
<dbReference type="PROSITE" id="PS50262">
    <property type="entry name" value="G_PROTEIN_RECEP_F1_2"/>
    <property type="match status" value="1"/>
</dbReference>
<feature type="transmembrane region" description="Helical" evidence="9">
    <location>
        <begin position="208"/>
        <end position="232"/>
    </location>
</feature>
<evidence type="ECO:0000256" key="9">
    <source>
        <dbReference type="SAM" id="Phobius"/>
    </source>
</evidence>
<protein>
    <recommendedName>
        <fullName evidence="10">G-protein coupled receptors family 1 profile domain-containing protein</fullName>
    </recommendedName>
</protein>
<keyword evidence="7" id="KW-0325">Glycoprotein</keyword>
<comment type="subcellular location">
    <subcellularLocation>
        <location evidence="1">Membrane</location>
        <topology evidence="1">Multi-pass membrane protein</topology>
    </subcellularLocation>
</comment>
<evidence type="ECO:0000256" key="2">
    <source>
        <dbReference type="ARBA" id="ARBA00022692"/>
    </source>
</evidence>
<keyword evidence="4" id="KW-0297">G-protein coupled receptor</keyword>
<feature type="transmembrane region" description="Helical" evidence="9">
    <location>
        <begin position="61"/>
        <end position="86"/>
    </location>
</feature>
<keyword evidence="12" id="KW-1185">Reference proteome</keyword>
<gene>
    <name evidence="11" type="ORF">AAFF_G00293330</name>
</gene>
<dbReference type="SUPFAM" id="SSF81321">
    <property type="entry name" value="Family A G protein-coupled receptor-like"/>
    <property type="match status" value="1"/>
</dbReference>
<comment type="caution">
    <text evidence="11">The sequence shown here is derived from an EMBL/GenBank/DDBJ whole genome shotgun (WGS) entry which is preliminary data.</text>
</comment>
<dbReference type="GO" id="GO:0004930">
    <property type="term" value="F:G protein-coupled receptor activity"/>
    <property type="evidence" value="ECO:0007669"/>
    <property type="project" value="UniProtKB-KW"/>
</dbReference>
<evidence type="ECO:0000256" key="3">
    <source>
        <dbReference type="ARBA" id="ARBA00022989"/>
    </source>
</evidence>
<dbReference type="Gene3D" id="1.20.1070.10">
    <property type="entry name" value="Rhodopsin 7-helix transmembrane proteins"/>
    <property type="match status" value="2"/>
</dbReference>
<dbReference type="InterPro" id="IPR000276">
    <property type="entry name" value="GPCR_Rhodpsn"/>
</dbReference>
<dbReference type="EMBL" id="JAINUG010000410">
    <property type="protein sequence ID" value="KAJ8372214.1"/>
    <property type="molecule type" value="Genomic_DNA"/>
</dbReference>
<organism evidence="11 12">
    <name type="scientific">Aldrovandia affinis</name>
    <dbReference type="NCBI Taxonomy" id="143900"/>
    <lineage>
        <taxon>Eukaryota</taxon>
        <taxon>Metazoa</taxon>
        <taxon>Chordata</taxon>
        <taxon>Craniata</taxon>
        <taxon>Vertebrata</taxon>
        <taxon>Euteleostomi</taxon>
        <taxon>Actinopterygii</taxon>
        <taxon>Neopterygii</taxon>
        <taxon>Teleostei</taxon>
        <taxon>Notacanthiformes</taxon>
        <taxon>Halosauridae</taxon>
        <taxon>Aldrovandia</taxon>
    </lineage>
</organism>
<proteinExistence type="predicted"/>
<dbReference type="Proteomes" id="UP001221898">
    <property type="component" value="Unassembled WGS sequence"/>
</dbReference>
<keyword evidence="3 9" id="KW-1133">Transmembrane helix</keyword>
<accession>A0AAD7W1W7</accession>
<dbReference type="AlphaFoldDB" id="A0AAD7W1W7"/>
<evidence type="ECO:0000259" key="10">
    <source>
        <dbReference type="PROSITE" id="PS50262"/>
    </source>
</evidence>
<evidence type="ECO:0000256" key="1">
    <source>
        <dbReference type="ARBA" id="ARBA00004141"/>
    </source>
</evidence>
<evidence type="ECO:0000256" key="4">
    <source>
        <dbReference type="ARBA" id="ARBA00023040"/>
    </source>
</evidence>
<evidence type="ECO:0000256" key="7">
    <source>
        <dbReference type="ARBA" id="ARBA00023180"/>
    </source>
</evidence>
<name>A0AAD7W1W7_9TELE</name>
<keyword evidence="8" id="KW-0807">Transducer</keyword>
<feature type="domain" description="G-protein coupled receptors family 1 profile" evidence="10">
    <location>
        <begin position="40"/>
        <end position="262"/>
    </location>
</feature>
<evidence type="ECO:0000313" key="12">
    <source>
        <dbReference type="Proteomes" id="UP001221898"/>
    </source>
</evidence>
<feature type="transmembrane region" description="Helical" evidence="9">
    <location>
        <begin position="163"/>
        <end position="187"/>
    </location>
</feature>
<dbReference type="PANTHER" id="PTHR24232">
    <property type="entry name" value="G-PROTEIN COUPLED RECEPTOR"/>
    <property type="match status" value="1"/>
</dbReference>
<feature type="transmembrane region" description="Helical" evidence="9">
    <location>
        <begin position="238"/>
        <end position="257"/>
    </location>
</feature>
<evidence type="ECO:0000256" key="8">
    <source>
        <dbReference type="ARBA" id="ARBA00023224"/>
    </source>
</evidence>
<dbReference type="GO" id="GO:0007200">
    <property type="term" value="P:phospholipase C-activating G protein-coupled receptor signaling pathway"/>
    <property type="evidence" value="ECO:0007669"/>
    <property type="project" value="TreeGrafter"/>
</dbReference>
<dbReference type="GO" id="GO:0005886">
    <property type="term" value="C:plasma membrane"/>
    <property type="evidence" value="ECO:0007669"/>
    <property type="project" value="TreeGrafter"/>
</dbReference>
<keyword evidence="5 9" id="KW-0472">Membrane</keyword>
<keyword evidence="2 9" id="KW-0812">Transmembrane</keyword>
<dbReference type="InterPro" id="IPR017452">
    <property type="entry name" value="GPCR_Rhodpsn_7TM"/>
</dbReference>
<feature type="transmembrane region" description="Helical" evidence="9">
    <location>
        <begin position="23"/>
        <end position="49"/>
    </location>
</feature>
<reference evidence="11" key="1">
    <citation type="journal article" date="2023" name="Science">
        <title>Genome structures resolve the early diversification of teleost fishes.</title>
        <authorList>
            <person name="Parey E."/>
            <person name="Louis A."/>
            <person name="Montfort J."/>
            <person name="Bouchez O."/>
            <person name="Roques C."/>
            <person name="Iampietro C."/>
            <person name="Lluch J."/>
            <person name="Castinel A."/>
            <person name="Donnadieu C."/>
            <person name="Desvignes T."/>
            <person name="Floi Bucao C."/>
            <person name="Jouanno E."/>
            <person name="Wen M."/>
            <person name="Mejri S."/>
            <person name="Dirks R."/>
            <person name="Jansen H."/>
            <person name="Henkel C."/>
            <person name="Chen W.J."/>
            <person name="Zahm M."/>
            <person name="Cabau C."/>
            <person name="Klopp C."/>
            <person name="Thompson A.W."/>
            <person name="Robinson-Rechavi M."/>
            <person name="Braasch I."/>
            <person name="Lecointre G."/>
            <person name="Bobe J."/>
            <person name="Postlethwait J.H."/>
            <person name="Berthelot C."/>
            <person name="Roest Crollius H."/>
            <person name="Guiguen Y."/>
        </authorList>
    </citation>
    <scope>NUCLEOTIDE SEQUENCE</scope>
    <source>
        <strain evidence="11">NC1722</strain>
    </source>
</reference>
<sequence>MQPPTSPYAVNATTGPYQNPWALFTYCITIVLDIFVGLPTNVWVLWLIVRGSEGVLASEIFTLNLAVLQLAYCLQIPVGLLSHTGYRVSFEKPMLFSFGLIEVGRPLFQCCTCVERYLAVLHPLTFLRYRPLRYRVGCSALVWMIIFGGSSAFVFLQNSILNYAFVVFMIILLSVMTFCCLAVLRALRSPGLGEGEGQGPHLAKKRAFRIITVSLVFTMANYLPMIVVFSLGNHFSEAALSIAMDACIALSMLGSFVQPLHFLARAGKLQCIVGH</sequence>
<evidence type="ECO:0000313" key="11">
    <source>
        <dbReference type="EMBL" id="KAJ8372214.1"/>
    </source>
</evidence>
<dbReference type="Pfam" id="PF00001">
    <property type="entry name" value="7tm_1"/>
    <property type="match status" value="1"/>
</dbReference>
<evidence type="ECO:0000256" key="5">
    <source>
        <dbReference type="ARBA" id="ARBA00023136"/>
    </source>
</evidence>
<keyword evidence="6" id="KW-0675">Receptor</keyword>
<evidence type="ECO:0000256" key="6">
    <source>
        <dbReference type="ARBA" id="ARBA00023170"/>
    </source>
</evidence>